<gene>
    <name evidence="8" type="ORF">V2H45_22150</name>
</gene>
<dbReference type="Proteomes" id="UP001333818">
    <property type="component" value="Unassembled WGS sequence"/>
</dbReference>
<keyword evidence="1" id="KW-1003">Cell membrane</keyword>
<keyword evidence="9" id="KW-1185">Reference proteome</keyword>
<keyword evidence="4 6" id="KW-0472">Membrane</keyword>
<dbReference type="EMBL" id="JAZBJZ010000134">
    <property type="protein sequence ID" value="MEE3719450.1"/>
    <property type="molecule type" value="Genomic_DNA"/>
</dbReference>
<name>A0AAW9PWQ9_9CYAN</name>
<keyword evidence="2 6" id="KW-0812">Transmembrane</keyword>
<dbReference type="GO" id="GO:0005886">
    <property type="term" value="C:plasma membrane"/>
    <property type="evidence" value="ECO:0007669"/>
    <property type="project" value="InterPro"/>
</dbReference>
<proteinExistence type="predicted"/>
<feature type="domain" description="Lipopolysaccharide assembly protein A" evidence="7">
    <location>
        <begin position="22"/>
        <end position="85"/>
    </location>
</feature>
<protein>
    <submittedName>
        <fullName evidence="8">LapA family protein</fullName>
    </submittedName>
</protein>
<evidence type="ECO:0000256" key="5">
    <source>
        <dbReference type="SAM" id="Coils"/>
    </source>
</evidence>
<evidence type="ECO:0000313" key="8">
    <source>
        <dbReference type="EMBL" id="MEE3719450.1"/>
    </source>
</evidence>
<evidence type="ECO:0000256" key="2">
    <source>
        <dbReference type="ARBA" id="ARBA00022692"/>
    </source>
</evidence>
<accession>A0AAW9PWQ9</accession>
<evidence type="ECO:0000256" key="6">
    <source>
        <dbReference type="SAM" id="Phobius"/>
    </source>
</evidence>
<keyword evidence="5" id="KW-0175">Coiled coil</keyword>
<keyword evidence="3 6" id="KW-1133">Transmembrane helix</keyword>
<feature type="coiled-coil region" evidence="5">
    <location>
        <begin position="71"/>
        <end position="98"/>
    </location>
</feature>
<dbReference type="InterPro" id="IPR010445">
    <property type="entry name" value="LapA_dom"/>
</dbReference>
<feature type="transmembrane region" description="Helical" evidence="6">
    <location>
        <begin position="42"/>
        <end position="65"/>
    </location>
</feature>
<evidence type="ECO:0000313" key="9">
    <source>
        <dbReference type="Proteomes" id="UP001333818"/>
    </source>
</evidence>
<dbReference type="AlphaFoldDB" id="A0AAW9PWQ9"/>
<reference evidence="8" key="1">
    <citation type="submission" date="2024-01" db="EMBL/GenBank/DDBJ databases">
        <title>Bank of Algae and Cyanobacteria of the Azores (BACA) strain genomes.</title>
        <authorList>
            <person name="Luz R."/>
            <person name="Cordeiro R."/>
            <person name="Fonseca A."/>
            <person name="Goncalves V."/>
        </authorList>
    </citation>
    <scope>NUCLEOTIDE SEQUENCE</scope>
    <source>
        <strain evidence="8">BACA0141</strain>
    </source>
</reference>
<comment type="caution">
    <text evidence="8">The sequence shown here is derived from an EMBL/GenBank/DDBJ whole genome shotgun (WGS) entry which is preliminary data.</text>
</comment>
<evidence type="ECO:0000256" key="4">
    <source>
        <dbReference type="ARBA" id="ARBA00023136"/>
    </source>
</evidence>
<evidence type="ECO:0000259" key="7">
    <source>
        <dbReference type="Pfam" id="PF06305"/>
    </source>
</evidence>
<evidence type="ECO:0000256" key="3">
    <source>
        <dbReference type="ARBA" id="ARBA00022989"/>
    </source>
</evidence>
<sequence length="119" mass="13155">MRQVNFLVIFIVVLALVLFALENTSPAPIQIVPNVKVEAPIAVELILSMGLGAVLAWLFSVWSSLQSLMELSNKNLQIQNLQETVSTLNAEIDERKRLVSASAIDVEVEDKPRQIEASK</sequence>
<evidence type="ECO:0000256" key="1">
    <source>
        <dbReference type="ARBA" id="ARBA00022475"/>
    </source>
</evidence>
<organism evidence="8 9">
    <name type="scientific">Tumidithrix elongata BACA0141</name>
    <dbReference type="NCBI Taxonomy" id="2716417"/>
    <lineage>
        <taxon>Bacteria</taxon>
        <taxon>Bacillati</taxon>
        <taxon>Cyanobacteriota</taxon>
        <taxon>Cyanophyceae</taxon>
        <taxon>Pseudanabaenales</taxon>
        <taxon>Pseudanabaenaceae</taxon>
        <taxon>Tumidithrix</taxon>
        <taxon>Tumidithrix elongata</taxon>
    </lineage>
</organism>
<dbReference type="Pfam" id="PF06305">
    <property type="entry name" value="LapA_dom"/>
    <property type="match status" value="1"/>
</dbReference>
<dbReference type="RefSeq" id="WP_330485886.1">
    <property type="nucleotide sequence ID" value="NZ_JAZBJZ010000134.1"/>
</dbReference>